<comment type="caution">
    <text evidence="2">The sequence shown here is derived from an EMBL/GenBank/DDBJ whole genome shotgun (WGS) entry which is preliminary data.</text>
</comment>
<accession>A0A0C2IZX0</accession>
<gene>
    <name evidence="2" type="ORF">RF11_02492</name>
</gene>
<feature type="signal peptide" evidence="1">
    <location>
        <begin position="1"/>
        <end position="21"/>
    </location>
</feature>
<keyword evidence="3" id="KW-1185">Reference proteome</keyword>
<proteinExistence type="predicted"/>
<dbReference type="EMBL" id="JWZT01004999">
    <property type="protein sequence ID" value="KII62372.1"/>
    <property type="molecule type" value="Genomic_DNA"/>
</dbReference>
<sequence>MLVGSLLIFWVFICRVQLPWAEDFIKNYNKEPAPCYQEYLDKMRGIVKAIRKGKLNKRDDIYFLCVLQTTDKELWHDFTVEPIQECCVFKGNSEECKNTADIMLSCLIWLTKNMSELDRAALRIYIDLQRNELLNKKDIVWTDDTKNEIE</sequence>
<feature type="chain" id="PRO_5002150943" evidence="1">
    <location>
        <begin position="22"/>
        <end position="150"/>
    </location>
</feature>
<dbReference type="AlphaFoldDB" id="A0A0C2IZX0"/>
<evidence type="ECO:0000256" key="1">
    <source>
        <dbReference type="SAM" id="SignalP"/>
    </source>
</evidence>
<evidence type="ECO:0000313" key="3">
    <source>
        <dbReference type="Proteomes" id="UP000031668"/>
    </source>
</evidence>
<organism evidence="2 3">
    <name type="scientific">Thelohanellus kitauei</name>
    <name type="common">Myxosporean</name>
    <dbReference type="NCBI Taxonomy" id="669202"/>
    <lineage>
        <taxon>Eukaryota</taxon>
        <taxon>Metazoa</taxon>
        <taxon>Cnidaria</taxon>
        <taxon>Myxozoa</taxon>
        <taxon>Myxosporea</taxon>
        <taxon>Bivalvulida</taxon>
        <taxon>Platysporina</taxon>
        <taxon>Myxobolidae</taxon>
        <taxon>Thelohanellus</taxon>
    </lineage>
</organism>
<name>A0A0C2IZX0_THEKT</name>
<dbReference type="Proteomes" id="UP000031668">
    <property type="component" value="Unassembled WGS sequence"/>
</dbReference>
<protein>
    <submittedName>
        <fullName evidence="2">Uncharacterized protein</fullName>
    </submittedName>
</protein>
<reference evidence="2 3" key="1">
    <citation type="journal article" date="2014" name="Genome Biol. Evol.">
        <title>The genome of the myxosporean Thelohanellus kitauei shows adaptations to nutrient acquisition within its fish host.</title>
        <authorList>
            <person name="Yang Y."/>
            <person name="Xiong J."/>
            <person name="Zhou Z."/>
            <person name="Huo F."/>
            <person name="Miao W."/>
            <person name="Ran C."/>
            <person name="Liu Y."/>
            <person name="Zhang J."/>
            <person name="Feng J."/>
            <person name="Wang M."/>
            <person name="Wang M."/>
            <person name="Wang L."/>
            <person name="Yao B."/>
        </authorList>
    </citation>
    <scope>NUCLEOTIDE SEQUENCE [LARGE SCALE GENOMIC DNA]</scope>
    <source>
        <strain evidence="2">Wuqing</strain>
    </source>
</reference>
<evidence type="ECO:0000313" key="2">
    <source>
        <dbReference type="EMBL" id="KII62372.1"/>
    </source>
</evidence>
<keyword evidence="1" id="KW-0732">Signal</keyword>